<evidence type="ECO:0000259" key="1">
    <source>
        <dbReference type="PROSITE" id="PS50206"/>
    </source>
</evidence>
<protein>
    <recommendedName>
        <fullName evidence="1">Rhodanese domain-containing protein</fullName>
    </recommendedName>
</protein>
<dbReference type="Gene3D" id="3.40.250.10">
    <property type="entry name" value="Rhodanese-like domain"/>
    <property type="match status" value="1"/>
</dbReference>
<dbReference type="PANTHER" id="PTHR44086:SF10">
    <property type="entry name" value="THIOSULFATE SULFURTRANSFERASE_RHODANESE-LIKE DOMAIN-CONTAINING PROTEIN 3"/>
    <property type="match status" value="1"/>
</dbReference>
<dbReference type="CDD" id="cd00158">
    <property type="entry name" value="RHOD"/>
    <property type="match status" value="1"/>
</dbReference>
<dbReference type="InterPro" id="IPR001763">
    <property type="entry name" value="Rhodanese-like_dom"/>
</dbReference>
<dbReference type="InterPro" id="IPR036873">
    <property type="entry name" value="Rhodanese-like_dom_sf"/>
</dbReference>
<keyword evidence="3" id="KW-1185">Reference proteome</keyword>
<dbReference type="RefSeq" id="WP_188745232.1">
    <property type="nucleotide sequence ID" value="NZ_BMIJ01000001.1"/>
</dbReference>
<feature type="domain" description="Rhodanese" evidence="1">
    <location>
        <begin position="27"/>
        <end position="119"/>
    </location>
</feature>
<evidence type="ECO:0000313" key="3">
    <source>
        <dbReference type="Proteomes" id="UP000629025"/>
    </source>
</evidence>
<comment type="caution">
    <text evidence="2">The sequence shown here is derived from an EMBL/GenBank/DDBJ whole genome shotgun (WGS) entry which is preliminary data.</text>
</comment>
<dbReference type="PROSITE" id="PS50206">
    <property type="entry name" value="RHODANESE_3"/>
    <property type="match status" value="1"/>
</dbReference>
<proteinExistence type="predicted"/>
<name>A0ABQ1JWY0_9GAMM</name>
<dbReference type="Proteomes" id="UP000629025">
    <property type="component" value="Unassembled WGS sequence"/>
</dbReference>
<reference evidence="3" key="1">
    <citation type="journal article" date="2019" name="Int. J. Syst. Evol. Microbiol.">
        <title>The Global Catalogue of Microorganisms (GCM) 10K type strain sequencing project: providing services to taxonomists for standard genome sequencing and annotation.</title>
        <authorList>
            <consortium name="The Broad Institute Genomics Platform"/>
            <consortium name="The Broad Institute Genome Sequencing Center for Infectious Disease"/>
            <person name="Wu L."/>
            <person name="Ma J."/>
        </authorList>
    </citation>
    <scope>NUCLEOTIDE SEQUENCE [LARGE SCALE GENOMIC DNA]</scope>
    <source>
        <strain evidence="3">CGMCC 1.15341</strain>
    </source>
</reference>
<dbReference type="SUPFAM" id="SSF52821">
    <property type="entry name" value="Rhodanese/Cell cycle control phosphatase"/>
    <property type="match status" value="1"/>
</dbReference>
<dbReference type="PROSITE" id="PS00380">
    <property type="entry name" value="RHODANESE_1"/>
    <property type="match status" value="1"/>
</dbReference>
<sequence>MKTAHELVVEAKQQIAEIGLDDAELAVQRADVVIDVREPDEYQSGHLPGAINIPRGMLEFRLSNDDKLSARDLNLVLYCKTSGRAALSALSLKAMGYLHVLSIAGGFDAWVNADKPVTHPNLPDFE</sequence>
<evidence type="ECO:0000313" key="2">
    <source>
        <dbReference type="EMBL" id="GGB79849.1"/>
    </source>
</evidence>
<dbReference type="InterPro" id="IPR001307">
    <property type="entry name" value="Thiosulphate_STrfase_CS"/>
</dbReference>
<accession>A0ABQ1JWY0</accession>
<dbReference type="Pfam" id="PF00581">
    <property type="entry name" value="Rhodanese"/>
    <property type="match status" value="1"/>
</dbReference>
<dbReference type="PANTHER" id="PTHR44086">
    <property type="entry name" value="THIOSULFATE SULFURTRANSFERASE RDL2, MITOCHONDRIAL-RELATED"/>
    <property type="match status" value="1"/>
</dbReference>
<dbReference type="EMBL" id="BMIJ01000001">
    <property type="protein sequence ID" value="GGB79849.1"/>
    <property type="molecule type" value="Genomic_DNA"/>
</dbReference>
<gene>
    <name evidence="2" type="ORF">GCM10011352_01890</name>
</gene>
<organism evidence="2 3">
    <name type="scientific">Marinobacterium zhoushanense</name>
    <dbReference type="NCBI Taxonomy" id="1679163"/>
    <lineage>
        <taxon>Bacteria</taxon>
        <taxon>Pseudomonadati</taxon>
        <taxon>Pseudomonadota</taxon>
        <taxon>Gammaproteobacteria</taxon>
        <taxon>Oceanospirillales</taxon>
        <taxon>Oceanospirillaceae</taxon>
        <taxon>Marinobacterium</taxon>
    </lineage>
</organism>
<dbReference type="SMART" id="SM00450">
    <property type="entry name" value="RHOD"/>
    <property type="match status" value="1"/>
</dbReference>